<dbReference type="RefSeq" id="XP_049135168.1">
    <property type="nucleotide sequence ID" value="XM_049279211.1"/>
</dbReference>
<dbReference type="AlphaFoldDB" id="A0A9Q8SA48"/>
<keyword evidence="2" id="KW-1185">Reference proteome</keyword>
<dbReference type="Proteomes" id="UP000830671">
    <property type="component" value="Chromosome 1"/>
</dbReference>
<dbReference type="GeneID" id="73334221"/>
<gene>
    <name evidence="1" type="ORF">CLUP02_00159</name>
</gene>
<organism evidence="1 2">
    <name type="scientific">Colletotrichum lupini</name>
    <dbReference type="NCBI Taxonomy" id="145971"/>
    <lineage>
        <taxon>Eukaryota</taxon>
        <taxon>Fungi</taxon>
        <taxon>Dikarya</taxon>
        <taxon>Ascomycota</taxon>
        <taxon>Pezizomycotina</taxon>
        <taxon>Sordariomycetes</taxon>
        <taxon>Hypocreomycetidae</taxon>
        <taxon>Glomerellales</taxon>
        <taxon>Glomerellaceae</taxon>
        <taxon>Colletotrichum</taxon>
        <taxon>Colletotrichum acutatum species complex</taxon>
    </lineage>
</organism>
<protein>
    <submittedName>
        <fullName evidence="1">Uncharacterized protein</fullName>
    </submittedName>
</protein>
<accession>A0A9Q8SA48</accession>
<evidence type="ECO:0000313" key="2">
    <source>
        <dbReference type="Proteomes" id="UP000830671"/>
    </source>
</evidence>
<name>A0A9Q8SA48_9PEZI</name>
<reference evidence="1" key="1">
    <citation type="journal article" date="2021" name="Mol. Plant Microbe Interact.">
        <title>Complete Genome Sequence of the Plant-Pathogenic Fungus Colletotrichum lupini.</title>
        <authorList>
            <person name="Baroncelli R."/>
            <person name="Pensec F."/>
            <person name="Da Lio D."/>
            <person name="Boufleur T."/>
            <person name="Vicente I."/>
            <person name="Sarrocco S."/>
            <person name="Picot A."/>
            <person name="Baraldi E."/>
            <person name="Sukno S."/>
            <person name="Thon M."/>
            <person name="Le Floch G."/>
        </authorList>
    </citation>
    <scope>NUCLEOTIDE SEQUENCE</scope>
    <source>
        <strain evidence="1">IMI 504893</strain>
    </source>
</reference>
<proteinExistence type="predicted"/>
<sequence>MINGSRSQALRRAVLEMNLTGVRYLEKAVSSRAPAHVHWRFAWTKTVKIAHGWHWDEGLKVRGFLATHSMLSFVQWTASCSSQISPLEWRLDSVPQLSHPDERDSTSRSADQTIVPSFIAEAQFTPVLFVASAPLQDHHVQTRGIGVSASGKSSLEGSLGQPRRRTVWGQGMTIVSVLTLQSHPDHKAFATSMDKTPLPDQRALATGISKLCNAGTELANLAWGLSIIKRRIKSLGVVTIDFPLMSPAAHSKENSWQLNLHLLILTSATEKMPVLAKHAASIQPARFRMASAQATVVLRHLHFGQGFSHIFFEKSRLSRVGRQHRPPLRTVWHREAPRELFTRRRMSRTGFTNTSNEFMAKATEIIPKKRLITFRFSLMESKHLKCFKHRRSQSKPHPAVASILSRFMMSLTTTNTHVNSKPPPRCLCLTDSDCHATFRSSGYPDSTTSQPHQRLWHYSLLSFARFVNPMEWGIGRYWPKRYRPSGQNEVWLMFRLFRPKDLQKSKFQGTKAPWSAEIASEDCGSRPDYHDRWLIHIRTASGMDQGIIRPAAAQQSGIATPRALLPILHLDKSGRQTFYFLLLPILVGESIHVLWENSRWWRRARSYWSTERLILDQKSIASKARYQRRISGTLNGLEIAPVGFWHNKIPELSMSRSLFLSPTSIRLEARWGLASSHLTSHVALTIGNHTVRLYRNRDLLKII</sequence>
<evidence type="ECO:0000313" key="1">
    <source>
        <dbReference type="EMBL" id="UQC73514.1"/>
    </source>
</evidence>
<dbReference type="EMBL" id="CP019471">
    <property type="protein sequence ID" value="UQC73514.1"/>
    <property type="molecule type" value="Genomic_DNA"/>
</dbReference>
<dbReference type="KEGG" id="clup:CLUP02_00159"/>